<dbReference type="STRING" id="366602.Caul_4248"/>
<proteinExistence type="predicted"/>
<name>B0SYK2_CAUSK</name>
<dbReference type="KEGG" id="cak:Caul_4248"/>
<sequence length="95" mass="10172">MSTETREDHPTALDLGDSRACSITKRTLASWLTTAADRLIRNPEESGDGTRFVDLAPTNKADPSGVYSGALTEATNNPREMNIALAGPYQSVHPA</sequence>
<accession>B0SYK2</accession>
<dbReference type="HOGENOM" id="CLU_2367717_0_0_5"/>
<dbReference type="AlphaFoldDB" id="B0SYK2"/>
<gene>
    <name evidence="1" type="ordered locus">Caul_4248</name>
</gene>
<dbReference type="EMBL" id="CP000927">
    <property type="protein sequence ID" value="ABZ73369.1"/>
    <property type="molecule type" value="Genomic_DNA"/>
</dbReference>
<organism evidence="1">
    <name type="scientific">Caulobacter sp. (strain K31)</name>
    <dbReference type="NCBI Taxonomy" id="366602"/>
    <lineage>
        <taxon>Bacteria</taxon>
        <taxon>Pseudomonadati</taxon>
        <taxon>Pseudomonadota</taxon>
        <taxon>Alphaproteobacteria</taxon>
        <taxon>Caulobacterales</taxon>
        <taxon>Caulobacteraceae</taxon>
        <taxon>Caulobacter</taxon>
    </lineage>
</organism>
<reference evidence="1" key="1">
    <citation type="submission" date="2008-01" db="EMBL/GenBank/DDBJ databases">
        <title>Complete sequence of chromosome of Caulobacter sp. K31.</title>
        <authorList>
            <consortium name="US DOE Joint Genome Institute"/>
            <person name="Copeland A."/>
            <person name="Lucas S."/>
            <person name="Lapidus A."/>
            <person name="Barry K."/>
            <person name="Glavina del Rio T."/>
            <person name="Dalin E."/>
            <person name="Tice H."/>
            <person name="Pitluck S."/>
            <person name="Bruce D."/>
            <person name="Goodwin L."/>
            <person name="Thompson L.S."/>
            <person name="Brettin T."/>
            <person name="Detter J.C."/>
            <person name="Han C."/>
            <person name="Schmutz J."/>
            <person name="Larimer F."/>
            <person name="Land M."/>
            <person name="Hauser L."/>
            <person name="Kyrpides N."/>
            <person name="Kim E."/>
            <person name="Stephens C."/>
            <person name="Richardson P."/>
        </authorList>
    </citation>
    <scope>NUCLEOTIDE SEQUENCE [LARGE SCALE GENOMIC DNA]</scope>
    <source>
        <strain evidence="1">K31</strain>
    </source>
</reference>
<protein>
    <submittedName>
        <fullName evidence="1">Uncharacterized protein</fullName>
    </submittedName>
</protein>
<evidence type="ECO:0000313" key="1">
    <source>
        <dbReference type="EMBL" id="ABZ73369.1"/>
    </source>
</evidence>